<name>A0A0B7K7X1_BIOOC</name>
<dbReference type="EMBL" id="JADCTT010000001">
    <property type="protein sequence ID" value="KAF9758545.1"/>
    <property type="molecule type" value="Genomic_DNA"/>
</dbReference>
<proteinExistence type="predicted"/>
<sequence length="328" mass="35390">MSESAAAAAAEAASTAMPQSDNAEVDEIAKAGVKVAAYMVTLALTVLPGIIIAILAFVAFFKIKRRGDHARAGVPWFKAAGGLACLWILFAIIGPILMVVVFAKRDKEDGNDSWVLQAQQFPLLTDMFMYLVFSLLLVAQMEFAVGLKYVCTISREENVASFVQGTSRRPRAVAIICFLLTFLLNIGLLVSSELHYSGKTSSKPMVVMDMILNFFLFFWAVGSLVHTAIQPRAQSHKSLRGLLVALGVMTMLRHLCFGLVSGALNIALRKVGAGQVNTVSTSFRSCFGAFSFVITQGLAYGAVNKLRGGLWANDAIATAKLGHDEEED</sequence>
<keyword evidence="1" id="KW-1133">Transmembrane helix</keyword>
<feature type="transmembrane region" description="Helical" evidence="1">
    <location>
        <begin position="241"/>
        <end position="262"/>
    </location>
</feature>
<gene>
    <name evidence="2" type="ORF">BN869_000006844_1</name>
    <name evidence="3" type="ORF">IM811_000239</name>
</gene>
<keyword evidence="1" id="KW-0812">Transmembrane</keyword>
<feature type="transmembrane region" description="Helical" evidence="1">
    <location>
        <begin position="82"/>
        <end position="103"/>
    </location>
</feature>
<accession>A0A0B7K7X1</accession>
<reference evidence="2" key="1">
    <citation type="submission" date="2015-01" db="EMBL/GenBank/DDBJ databases">
        <authorList>
            <person name="Durling Mikael"/>
        </authorList>
    </citation>
    <scope>NUCLEOTIDE SEQUENCE</scope>
</reference>
<reference evidence="3" key="2">
    <citation type="submission" date="2020-10" db="EMBL/GenBank/DDBJ databases">
        <title>High-Quality Genome Resource of Clonostachys rosea strain S41 by Oxford Nanopore Long-Read Sequencing.</title>
        <authorList>
            <person name="Wang H."/>
        </authorList>
    </citation>
    <scope>NUCLEOTIDE SEQUENCE</scope>
    <source>
        <strain evidence="3">S41</strain>
    </source>
</reference>
<feature type="transmembrane region" description="Helical" evidence="1">
    <location>
        <begin position="35"/>
        <end position="61"/>
    </location>
</feature>
<dbReference type="AlphaFoldDB" id="A0A0B7K7X1"/>
<feature type="transmembrane region" description="Helical" evidence="1">
    <location>
        <begin position="127"/>
        <end position="151"/>
    </location>
</feature>
<dbReference type="Proteomes" id="UP000616885">
    <property type="component" value="Unassembled WGS sequence"/>
</dbReference>
<protein>
    <submittedName>
        <fullName evidence="2">Uncharacterized protein</fullName>
    </submittedName>
</protein>
<evidence type="ECO:0000313" key="2">
    <source>
        <dbReference type="EMBL" id="CEO50786.1"/>
    </source>
</evidence>
<keyword evidence="1" id="KW-0472">Membrane</keyword>
<dbReference type="EMBL" id="CDPU01000020">
    <property type="protein sequence ID" value="CEO50786.1"/>
    <property type="molecule type" value="Genomic_DNA"/>
</dbReference>
<evidence type="ECO:0000313" key="3">
    <source>
        <dbReference type="EMBL" id="KAF9758545.1"/>
    </source>
</evidence>
<evidence type="ECO:0000256" key="1">
    <source>
        <dbReference type="SAM" id="Phobius"/>
    </source>
</evidence>
<organism evidence="2">
    <name type="scientific">Bionectria ochroleuca</name>
    <name type="common">Gliocladium roseum</name>
    <dbReference type="NCBI Taxonomy" id="29856"/>
    <lineage>
        <taxon>Eukaryota</taxon>
        <taxon>Fungi</taxon>
        <taxon>Dikarya</taxon>
        <taxon>Ascomycota</taxon>
        <taxon>Pezizomycotina</taxon>
        <taxon>Sordariomycetes</taxon>
        <taxon>Hypocreomycetidae</taxon>
        <taxon>Hypocreales</taxon>
        <taxon>Bionectriaceae</taxon>
        <taxon>Clonostachys</taxon>
    </lineage>
</organism>
<feature type="transmembrane region" description="Helical" evidence="1">
    <location>
        <begin position="172"/>
        <end position="190"/>
    </location>
</feature>
<feature type="transmembrane region" description="Helical" evidence="1">
    <location>
        <begin position="210"/>
        <end position="229"/>
    </location>
</feature>